<feature type="compositionally biased region" description="Low complexity" evidence="3">
    <location>
        <begin position="345"/>
        <end position="370"/>
    </location>
</feature>
<name>A0ABY8ET50_MALFU</name>
<sequence length="485" mass="52257">MRGRGRSAASASRWKGVDVLAHLEKSKQAGQPRVMRGGVARLSTGSGDSAVNEDDTLYVWHDADLLPNGAVMISARKATFDERWPYTGRRGWRPTSNKVCGSLTQLAEAGFHFTPGSGEDDGCTCIYCGVELGGWERSDDPIHEHQRRRPQCPFFHCILADALDDSSPSTTPDAASRTSDTHKRSLDDTDSFEDDEVPRGPKRAAAGGRRKAQSRVASRQRDAHYHSSGDESGDGDEEDARDDAYVPEHETVEENTAPASEAPAKAAPAALEAHVPSPEAQADSGDVSDAPTTHDHADAAHSSPDADTSKSARVSSASGSVVETPLDEPAAVEAAPEPSPPAPEPAAAASAASEASPEPASSLRAQPTRPARARAASKAKARAPSPPVAGDDSDEEVEQMPDLRVAHPDMPLIDDYLPIPFPHKHTSHEPPQPPNPDKVTVVEWIRAQQTYLLDTMRERVEQRLASIRARNLQERKRLEKKLRSQ</sequence>
<feature type="compositionally biased region" description="Polar residues" evidence="3">
    <location>
        <begin position="166"/>
        <end position="178"/>
    </location>
</feature>
<feature type="compositionally biased region" description="Low complexity" evidence="3">
    <location>
        <begin position="300"/>
        <end position="336"/>
    </location>
</feature>
<evidence type="ECO:0000313" key="5">
    <source>
        <dbReference type="Proteomes" id="UP000818624"/>
    </source>
</evidence>
<accession>A0ABY8ET50</accession>
<dbReference type="CDD" id="cd00022">
    <property type="entry name" value="BIR"/>
    <property type="match status" value="1"/>
</dbReference>
<feature type="region of interest" description="Disordered" evidence="3">
    <location>
        <begin position="414"/>
        <end position="438"/>
    </location>
</feature>
<evidence type="ECO:0000313" key="4">
    <source>
        <dbReference type="EMBL" id="WFD48763.1"/>
    </source>
</evidence>
<feature type="compositionally biased region" description="Low complexity" evidence="3">
    <location>
        <begin position="257"/>
        <end position="273"/>
    </location>
</feature>
<dbReference type="Gene3D" id="1.10.1170.10">
    <property type="entry name" value="Inhibitor Of Apoptosis Protein (2mihbC-IAP-1), Chain A"/>
    <property type="match status" value="1"/>
</dbReference>
<organism evidence="4 5">
    <name type="scientific">Malassezia furfur</name>
    <name type="common">Pityriasis versicolor infection agent</name>
    <name type="synonym">Pityrosporum furfur</name>
    <dbReference type="NCBI Taxonomy" id="55194"/>
    <lineage>
        <taxon>Eukaryota</taxon>
        <taxon>Fungi</taxon>
        <taxon>Dikarya</taxon>
        <taxon>Basidiomycota</taxon>
        <taxon>Ustilaginomycotina</taxon>
        <taxon>Malasseziomycetes</taxon>
        <taxon>Malasseziales</taxon>
        <taxon>Malasseziaceae</taxon>
        <taxon>Malassezia</taxon>
    </lineage>
</organism>
<keyword evidence="5" id="KW-1185">Reference proteome</keyword>
<evidence type="ECO:0000256" key="3">
    <source>
        <dbReference type="SAM" id="MobiDB-lite"/>
    </source>
</evidence>
<dbReference type="PANTHER" id="PTHR46771">
    <property type="entry name" value="DETERIN"/>
    <property type="match status" value="1"/>
</dbReference>
<dbReference type="Proteomes" id="UP000818624">
    <property type="component" value="Chromosome 3"/>
</dbReference>
<proteinExistence type="predicted"/>
<evidence type="ECO:0000256" key="2">
    <source>
        <dbReference type="ARBA" id="ARBA00022833"/>
    </source>
</evidence>
<feature type="compositionally biased region" description="Basic and acidic residues" evidence="3">
    <location>
        <begin position="219"/>
        <end position="229"/>
    </location>
</feature>
<keyword evidence="1" id="KW-0479">Metal-binding</keyword>
<dbReference type="InterPro" id="IPR051190">
    <property type="entry name" value="Baculoviral_IAP"/>
</dbReference>
<dbReference type="SUPFAM" id="SSF57924">
    <property type="entry name" value="Inhibitor of apoptosis (IAP) repeat"/>
    <property type="match status" value="1"/>
</dbReference>
<evidence type="ECO:0000256" key="1">
    <source>
        <dbReference type="ARBA" id="ARBA00022723"/>
    </source>
</evidence>
<dbReference type="PANTHER" id="PTHR46771:SF5">
    <property type="entry name" value="DETERIN"/>
    <property type="match status" value="1"/>
</dbReference>
<keyword evidence="2" id="KW-0862">Zinc</keyword>
<dbReference type="SMART" id="SM00238">
    <property type="entry name" value="BIR"/>
    <property type="match status" value="1"/>
</dbReference>
<protein>
    <recommendedName>
        <fullName evidence="6">Protein bir1</fullName>
    </recommendedName>
</protein>
<feature type="compositionally biased region" description="Basic and acidic residues" evidence="3">
    <location>
        <begin position="242"/>
        <end position="252"/>
    </location>
</feature>
<feature type="region of interest" description="Disordered" evidence="3">
    <location>
        <begin position="165"/>
        <end position="400"/>
    </location>
</feature>
<feature type="compositionally biased region" description="Acidic residues" evidence="3">
    <location>
        <begin position="231"/>
        <end position="241"/>
    </location>
</feature>
<evidence type="ECO:0008006" key="6">
    <source>
        <dbReference type="Google" id="ProtNLM"/>
    </source>
</evidence>
<dbReference type="EMBL" id="CP046236">
    <property type="protein sequence ID" value="WFD48763.1"/>
    <property type="molecule type" value="Genomic_DNA"/>
</dbReference>
<feature type="compositionally biased region" description="Basic residues" evidence="3">
    <location>
        <begin position="371"/>
        <end position="381"/>
    </location>
</feature>
<dbReference type="Pfam" id="PF00653">
    <property type="entry name" value="BIR"/>
    <property type="match status" value="1"/>
</dbReference>
<dbReference type="PROSITE" id="PS50143">
    <property type="entry name" value="BIR_REPEAT_2"/>
    <property type="match status" value="1"/>
</dbReference>
<dbReference type="InterPro" id="IPR001370">
    <property type="entry name" value="BIR_rpt"/>
</dbReference>
<gene>
    <name evidence="4" type="ORF">GLX27_003434</name>
</gene>
<reference evidence="4 5" key="1">
    <citation type="journal article" date="2020" name="Elife">
        <title>Loss of centromere function drives karyotype evolution in closely related Malassezia species.</title>
        <authorList>
            <person name="Sankaranarayanan S.R."/>
            <person name="Ianiri G."/>
            <person name="Coelho M.A."/>
            <person name="Reza M.H."/>
            <person name="Thimmappa B.C."/>
            <person name="Ganguly P."/>
            <person name="Vadnala R.N."/>
            <person name="Sun S."/>
            <person name="Siddharthan R."/>
            <person name="Tellgren-Roth C."/>
            <person name="Dawson T.L."/>
            <person name="Heitman J."/>
            <person name="Sanyal K."/>
        </authorList>
    </citation>
    <scope>NUCLEOTIDE SEQUENCE [LARGE SCALE GENOMIC DNA]</scope>
    <source>
        <strain evidence="4">CBS14141</strain>
    </source>
</reference>